<feature type="compositionally biased region" description="Polar residues" evidence="1">
    <location>
        <begin position="120"/>
        <end position="144"/>
    </location>
</feature>
<evidence type="ECO:0000256" key="1">
    <source>
        <dbReference type="SAM" id="MobiDB-lite"/>
    </source>
</evidence>
<feature type="transmembrane region" description="Helical" evidence="2">
    <location>
        <begin position="24"/>
        <end position="46"/>
    </location>
</feature>
<organism evidence="3">
    <name type="scientific">viral metagenome</name>
    <dbReference type="NCBI Taxonomy" id="1070528"/>
    <lineage>
        <taxon>unclassified sequences</taxon>
        <taxon>metagenomes</taxon>
        <taxon>organismal metagenomes</taxon>
    </lineage>
</organism>
<dbReference type="AlphaFoldDB" id="A0A6C0KJM3"/>
<dbReference type="EMBL" id="MN740896">
    <property type="protein sequence ID" value="QHU17017.1"/>
    <property type="molecule type" value="Genomic_DNA"/>
</dbReference>
<feature type="transmembrane region" description="Helical" evidence="2">
    <location>
        <begin position="53"/>
        <end position="72"/>
    </location>
</feature>
<protein>
    <submittedName>
        <fullName evidence="3">Uncharacterized protein</fullName>
    </submittedName>
</protein>
<accession>A0A6C0KJM3</accession>
<evidence type="ECO:0000256" key="2">
    <source>
        <dbReference type="SAM" id="Phobius"/>
    </source>
</evidence>
<feature type="region of interest" description="Disordered" evidence="1">
    <location>
        <begin position="112"/>
        <end position="146"/>
    </location>
</feature>
<name>A0A6C0KJM3_9ZZZZ</name>
<keyword evidence="2" id="KW-0812">Transmembrane</keyword>
<sequence>MDNTPRFSSPVGPSPESMFSNKNYIIIVLLILLILSFLGINMLTIIGNLIQTLVNIFGPLITQVLSVFGYTAGTLIDKSADIVTDTAKTGIDIAGGTVSSIGDLLKDASRPHVDERAKQQLDQSINVSSQTPKQPAPDTATNPIQKPIASGKTGWCLVGEYEGRRGCIEVGEADKCLSGQVFPNQKMCLNPTLTPNV</sequence>
<evidence type="ECO:0000313" key="3">
    <source>
        <dbReference type="EMBL" id="QHU17017.1"/>
    </source>
</evidence>
<proteinExistence type="predicted"/>
<keyword evidence="2" id="KW-1133">Transmembrane helix</keyword>
<keyword evidence="2" id="KW-0472">Membrane</keyword>
<reference evidence="3" key="1">
    <citation type="journal article" date="2020" name="Nature">
        <title>Giant virus diversity and host interactions through global metagenomics.</title>
        <authorList>
            <person name="Schulz F."/>
            <person name="Roux S."/>
            <person name="Paez-Espino D."/>
            <person name="Jungbluth S."/>
            <person name="Walsh D.A."/>
            <person name="Denef V.J."/>
            <person name="McMahon K.D."/>
            <person name="Konstantinidis K.T."/>
            <person name="Eloe-Fadrosh E.A."/>
            <person name="Kyrpides N.C."/>
            <person name="Woyke T."/>
        </authorList>
    </citation>
    <scope>NUCLEOTIDE SEQUENCE</scope>
    <source>
        <strain evidence="3">GVMAG-S-3300012000-53</strain>
    </source>
</reference>